<comment type="caution">
    <text evidence="1">The sequence shown here is derived from an EMBL/GenBank/DDBJ whole genome shotgun (WGS) entry which is preliminary data.</text>
</comment>
<evidence type="ECO:0000313" key="2">
    <source>
        <dbReference type="Proteomes" id="UP000246635"/>
    </source>
</evidence>
<protein>
    <submittedName>
        <fullName evidence="1">Uncharacterized protein</fullName>
    </submittedName>
</protein>
<name>A0A2V2YBW3_9BACL</name>
<gene>
    <name evidence="1" type="ORF">DFQ01_14923</name>
</gene>
<accession>A0A2V2YBW3</accession>
<proteinExistence type="predicted"/>
<dbReference type="EMBL" id="QGTQ01000049">
    <property type="protein sequence ID" value="PWV89127.1"/>
    <property type="molecule type" value="Genomic_DNA"/>
</dbReference>
<sequence>MLIIGAVFIKGSETRRSLAAYVYSIIYLMFKHESGKEWLL</sequence>
<evidence type="ECO:0000313" key="1">
    <source>
        <dbReference type="EMBL" id="PWV89127.1"/>
    </source>
</evidence>
<reference evidence="1 2" key="1">
    <citation type="submission" date="2018-05" db="EMBL/GenBank/DDBJ databases">
        <title>Genomic Encyclopedia of Type Strains, Phase III (KMG-III): the genomes of soil and plant-associated and newly described type strains.</title>
        <authorList>
            <person name="Whitman W."/>
        </authorList>
    </citation>
    <scope>NUCLEOTIDE SEQUENCE [LARGE SCALE GENOMIC DNA]</scope>
    <source>
        <strain evidence="1 2">CECT 5696</strain>
    </source>
</reference>
<organism evidence="1 2">
    <name type="scientific">Paenibacillus cellulosilyticus</name>
    <dbReference type="NCBI Taxonomy" id="375489"/>
    <lineage>
        <taxon>Bacteria</taxon>
        <taxon>Bacillati</taxon>
        <taxon>Bacillota</taxon>
        <taxon>Bacilli</taxon>
        <taxon>Bacillales</taxon>
        <taxon>Paenibacillaceae</taxon>
        <taxon>Paenibacillus</taxon>
    </lineage>
</organism>
<dbReference type="AlphaFoldDB" id="A0A2V2YBW3"/>
<dbReference type="Proteomes" id="UP000246635">
    <property type="component" value="Unassembled WGS sequence"/>
</dbReference>
<keyword evidence="2" id="KW-1185">Reference proteome</keyword>